<dbReference type="NCBIfam" id="TIGR02454">
    <property type="entry name" value="ECF_T_CbiQ"/>
    <property type="match status" value="1"/>
</dbReference>
<name>A0A0A0J601_9MICO</name>
<proteinExistence type="predicted"/>
<keyword evidence="8" id="KW-1185">Reference proteome</keyword>
<evidence type="ECO:0000256" key="5">
    <source>
        <dbReference type="ARBA" id="ARBA00023136"/>
    </source>
</evidence>
<evidence type="ECO:0000256" key="1">
    <source>
        <dbReference type="ARBA" id="ARBA00004651"/>
    </source>
</evidence>
<dbReference type="EMBL" id="AVPJ01000006">
    <property type="protein sequence ID" value="KGN32638.1"/>
    <property type="molecule type" value="Genomic_DNA"/>
</dbReference>
<feature type="transmembrane region" description="Helical" evidence="6">
    <location>
        <begin position="178"/>
        <end position="198"/>
    </location>
</feature>
<sequence>MGAGLGIHLHVEGESVVHKLPAHAKLVGLVTFVLLVVALPRDAHSARAALLLVAGAVVVSTRVPLRHVVSRLVVEVPFVVFALVLPFVATGPAMRLGPFTVSRDGVEASIALLLTATTSVLMAVAFATTTSSRDLVRALQHLRLPDRLVQILAFMVRYLGVVGSQAQRMKVARDSRAFRARSLGSWPVIASSAGALFIRSYERGERVHLAMMSRGYTGRMPVTDPLSATGRDWAVAHVPAVLALAALTAVYAA</sequence>
<feature type="transmembrane region" description="Helical" evidence="6">
    <location>
        <begin position="77"/>
        <end position="96"/>
    </location>
</feature>
<dbReference type="GO" id="GO:0006824">
    <property type="term" value="P:cobalt ion transport"/>
    <property type="evidence" value="ECO:0007669"/>
    <property type="project" value="InterPro"/>
</dbReference>
<evidence type="ECO:0000313" key="7">
    <source>
        <dbReference type="EMBL" id="KGN32638.1"/>
    </source>
</evidence>
<gene>
    <name evidence="7" type="ORF">N802_17710</name>
</gene>
<dbReference type="PANTHER" id="PTHR34857:SF2">
    <property type="entry name" value="SLL0384 PROTEIN"/>
    <property type="match status" value="1"/>
</dbReference>
<organism evidence="7 8">
    <name type="scientific">Knoellia sinensis KCTC 19936</name>
    <dbReference type="NCBI Taxonomy" id="1385520"/>
    <lineage>
        <taxon>Bacteria</taxon>
        <taxon>Bacillati</taxon>
        <taxon>Actinomycetota</taxon>
        <taxon>Actinomycetes</taxon>
        <taxon>Micrococcales</taxon>
        <taxon>Intrasporangiaceae</taxon>
        <taxon>Knoellia</taxon>
    </lineage>
</organism>
<comment type="subcellular location">
    <subcellularLocation>
        <location evidence="1">Cell membrane</location>
        <topology evidence="1">Multi-pass membrane protein</topology>
    </subcellularLocation>
</comment>
<dbReference type="RefSeq" id="WP_035915639.1">
    <property type="nucleotide sequence ID" value="NZ_AVPJ01000006.1"/>
</dbReference>
<dbReference type="STRING" id="1385520.N802_17710"/>
<dbReference type="Pfam" id="PF02361">
    <property type="entry name" value="CbiQ"/>
    <property type="match status" value="1"/>
</dbReference>
<protein>
    <submittedName>
        <fullName evidence="7">Cobalt ABC transporter permease</fullName>
    </submittedName>
</protein>
<dbReference type="InterPro" id="IPR003339">
    <property type="entry name" value="ABC/ECF_trnsptr_transmembrane"/>
</dbReference>
<evidence type="ECO:0000256" key="4">
    <source>
        <dbReference type="ARBA" id="ARBA00022989"/>
    </source>
</evidence>
<evidence type="ECO:0000256" key="2">
    <source>
        <dbReference type="ARBA" id="ARBA00022475"/>
    </source>
</evidence>
<feature type="transmembrane region" description="Helical" evidence="6">
    <location>
        <begin position="20"/>
        <end position="39"/>
    </location>
</feature>
<keyword evidence="2" id="KW-1003">Cell membrane</keyword>
<dbReference type="Proteomes" id="UP000030002">
    <property type="component" value="Unassembled WGS sequence"/>
</dbReference>
<dbReference type="InterPro" id="IPR051611">
    <property type="entry name" value="ECF_transporter_component"/>
</dbReference>
<evidence type="ECO:0000256" key="3">
    <source>
        <dbReference type="ARBA" id="ARBA00022692"/>
    </source>
</evidence>
<dbReference type="AlphaFoldDB" id="A0A0A0J601"/>
<dbReference type="GO" id="GO:0043190">
    <property type="term" value="C:ATP-binding cassette (ABC) transporter complex"/>
    <property type="evidence" value="ECO:0007669"/>
    <property type="project" value="InterPro"/>
</dbReference>
<feature type="transmembrane region" description="Helical" evidence="6">
    <location>
        <begin position="108"/>
        <end position="128"/>
    </location>
</feature>
<dbReference type="OrthoDB" id="4533at2"/>
<feature type="transmembrane region" description="Helical" evidence="6">
    <location>
        <begin position="233"/>
        <end position="252"/>
    </location>
</feature>
<keyword evidence="5 6" id="KW-0472">Membrane</keyword>
<keyword evidence="3 6" id="KW-0812">Transmembrane</keyword>
<dbReference type="CDD" id="cd16914">
    <property type="entry name" value="EcfT"/>
    <property type="match status" value="1"/>
</dbReference>
<dbReference type="InterPro" id="IPR012809">
    <property type="entry name" value="ECF_CbiQ"/>
</dbReference>
<reference evidence="7 8" key="1">
    <citation type="submission" date="2013-08" db="EMBL/GenBank/DDBJ databases">
        <title>The genome sequence of Knoellia sinensis.</title>
        <authorList>
            <person name="Zhu W."/>
            <person name="Wang G."/>
        </authorList>
    </citation>
    <scope>NUCLEOTIDE SEQUENCE [LARGE SCALE GENOMIC DNA]</scope>
    <source>
        <strain evidence="7 8">KCTC 19936</strain>
    </source>
</reference>
<keyword evidence="4 6" id="KW-1133">Transmembrane helix</keyword>
<accession>A0A0A0J601</accession>
<comment type="caution">
    <text evidence="7">The sequence shown here is derived from an EMBL/GenBank/DDBJ whole genome shotgun (WGS) entry which is preliminary data.</text>
</comment>
<dbReference type="eggNOG" id="COG0619">
    <property type="taxonomic scope" value="Bacteria"/>
</dbReference>
<evidence type="ECO:0000313" key="8">
    <source>
        <dbReference type="Proteomes" id="UP000030002"/>
    </source>
</evidence>
<dbReference type="PANTHER" id="PTHR34857">
    <property type="entry name" value="SLL0384 PROTEIN"/>
    <property type="match status" value="1"/>
</dbReference>
<evidence type="ECO:0000256" key="6">
    <source>
        <dbReference type="SAM" id="Phobius"/>
    </source>
</evidence>